<dbReference type="RefSeq" id="WP_054493218.1">
    <property type="nucleotide sequence ID" value="NZ_BBZA01000138.1"/>
</dbReference>
<gene>
    <name evidence="3" type="ORF">ARMA_1803</name>
    <name evidence="4" type="ORF">SE16_03815</name>
</gene>
<evidence type="ECO:0000313" key="3">
    <source>
        <dbReference type="EMBL" id="GAP63379.1"/>
    </source>
</evidence>
<organism evidence="3 5">
    <name type="scientific">Ardenticatena maritima</name>
    <dbReference type="NCBI Taxonomy" id="872965"/>
    <lineage>
        <taxon>Bacteria</taxon>
        <taxon>Bacillati</taxon>
        <taxon>Chloroflexota</taxon>
        <taxon>Ardenticatenia</taxon>
        <taxon>Ardenticatenales</taxon>
        <taxon>Ardenticatenaceae</taxon>
        <taxon>Ardenticatena</taxon>
    </lineage>
</organism>
<dbReference type="InParanoid" id="A0A0M8K9T4"/>
<keyword evidence="1" id="KW-1133">Transmembrane helix</keyword>
<dbReference type="EMBL" id="LGKN01000003">
    <property type="protein sequence ID" value="KPL89554.1"/>
    <property type="molecule type" value="Genomic_DNA"/>
</dbReference>
<evidence type="ECO:0000313" key="4">
    <source>
        <dbReference type="EMBL" id="KPL89554.1"/>
    </source>
</evidence>
<dbReference type="Pfam" id="PF12158">
    <property type="entry name" value="DUF3592"/>
    <property type="match status" value="1"/>
</dbReference>
<reference evidence="4 6" key="2">
    <citation type="submission" date="2015-07" db="EMBL/GenBank/DDBJ databases">
        <title>Whole genome sequence of Ardenticatena maritima DSM 23922.</title>
        <authorList>
            <person name="Hemp J."/>
            <person name="Ward L.M."/>
            <person name="Pace L.A."/>
            <person name="Fischer W.W."/>
        </authorList>
    </citation>
    <scope>NUCLEOTIDE SEQUENCE [LARGE SCALE GENOMIC DNA]</scope>
    <source>
        <strain evidence="4 6">110S</strain>
    </source>
</reference>
<dbReference type="Proteomes" id="UP000050502">
    <property type="component" value="Unassembled WGS sequence"/>
</dbReference>
<keyword evidence="5" id="KW-1185">Reference proteome</keyword>
<proteinExistence type="predicted"/>
<reference evidence="3 5" key="1">
    <citation type="journal article" date="2015" name="Genome Announc.">
        <title>Draft Genome Sequence of a Heterotrophic Facultative Anaerobic Thermophilic Bacterium, Ardenticatena maritima Strain 110ST.</title>
        <authorList>
            <person name="Kawaichi S."/>
            <person name="Yoshida T."/>
            <person name="Sako Y."/>
            <person name="Nakamura R."/>
        </authorList>
    </citation>
    <scope>NUCLEOTIDE SEQUENCE [LARGE SCALE GENOMIC DNA]</scope>
    <source>
        <strain evidence="3 5">110S</strain>
    </source>
</reference>
<keyword evidence="1" id="KW-0472">Membrane</keyword>
<feature type="domain" description="DUF3592" evidence="2">
    <location>
        <begin position="46"/>
        <end position="119"/>
    </location>
</feature>
<dbReference type="STRING" id="872965.SE16_03815"/>
<sequence length="151" mass="16903">MLRRIPLTKPVTWIGLILLVLGALLLRHGWRWYHETHNRLATYARTEGQVVALVAEVKDDEDGNIVWHPVVEFTTASGERVQFQETSGFGFRAFAPHVGQTVDVVYNPDTPEEAMLASWLTLWFPVVGLGCLGGVTLFFGLVLLLEAWSAE</sequence>
<evidence type="ECO:0000313" key="6">
    <source>
        <dbReference type="Proteomes" id="UP000050502"/>
    </source>
</evidence>
<accession>A0A0M8K9T4</accession>
<keyword evidence="1" id="KW-0812">Transmembrane</keyword>
<evidence type="ECO:0000259" key="2">
    <source>
        <dbReference type="Pfam" id="PF12158"/>
    </source>
</evidence>
<comment type="caution">
    <text evidence="3">The sequence shown here is derived from an EMBL/GenBank/DDBJ whole genome shotgun (WGS) entry which is preliminary data.</text>
</comment>
<dbReference type="Proteomes" id="UP000037784">
    <property type="component" value="Unassembled WGS sequence"/>
</dbReference>
<name>A0A0M8K9T4_9CHLR</name>
<protein>
    <recommendedName>
        <fullName evidence="2">DUF3592 domain-containing protein</fullName>
    </recommendedName>
</protein>
<feature type="transmembrane region" description="Helical" evidence="1">
    <location>
        <begin position="122"/>
        <end position="145"/>
    </location>
</feature>
<evidence type="ECO:0000256" key="1">
    <source>
        <dbReference type="SAM" id="Phobius"/>
    </source>
</evidence>
<dbReference type="OrthoDB" id="163014at2"/>
<feature type="transmembrane region" description="Helical" evidence="1">
    <location>
        <begin position="12"/>
        <end position="30"/>
    </location>
</feature>
<dbReference type="AlphaFoldDB" id="A0A0M8K9T4"/>
<evidence type="ECO:0000313" key="5">
    <source>
        <dbReference type="Proteomes" id="UP000037784"/>
    </source>
</evidence>
<dbReference type="EMBL" id="BBZA01000138">
    <property type="protein sequence ID" value="GAP63379.1"/>
    <property type="molecule type" value="Genomic_DNA"/>
</dbReference>
<reference evidence="5" key="3">
    <citation type="submission" date="2015-08" db="EMBL/GenBank/DDBJ databases">
        <title>Draft Genome Sequence of a Heterotrophic Facultative Anaerobic Bacterium Ardenticatena maritima Strain 110S.</title>
        <authorList>
            <person name="Kawaichi S."/>
            <person name="Yoshida T."/>
            <person name="Sako Y."/>
            <person name="Nakamura R."/>
        </authorList>
    </citation>
    <scope>NUCLEOTIDE SEQUENCE [LARGE SCALE GENOMIC DNA]</scope>
    <source>
        <strain evidence="5">110S</strain>
    </source>
</reference>
<dbReference type="InterPro" id="IPR021994">
    <property type="entry name" value="DUF3592"/>
</dbReference>